<accession>K9XRU9</accession>
<keyword evidence="3" id="KW-1185">Reference proteome</keyword>
<dbReference type="Proteomes" id="UP000010473">
    <property type="component" value="Chromosome"/>
</dbReference>
<dbReference type="PATRIC" id="fig|111780.3.peg.1261"/>
<feature type="transmembrane region" description="Helical" evidence="1">
    <location>
        <begin position="112"/>
        <end position="131"/>
    </location>
</feature>
<sequence>MNRDSELSAYSSAPSNKIQKVSNNLKQLGRIGFWLQIVLGVVSTVLLLVAAASVFGNKEKTPGIELGIFCAFCGVILLAVGIFFSFRYIQIANKMQSADPARRPKKADTLTIIRYGLIVNLVGMLLSILGAEALSGIVLLKVITVPQSIGINVDPNRLVNAADLLIVQANTNTIAAHFTGIVTSLILLNRITK</sequence>
<dbReference type="EMBL" id="CP003653">
    <property type="protein sequence ID" value="AFZ34781.1"/>
    <property type="molecule type" value="Genomic_DNA"/>
</dbReference>
<dbReference type="STRING" id="111780.Sta7437_1211"/>
<dbReference type="OrthoDB" id="5766633at2"/>
<keyword evidence="1" id="KW-0472">Membrane</keyword>
<keyword evidence="1" id="KW-1133">Transmembrane helix</keyword>
<feature type="transmembrane region" description="Helical" evidence="1">
    <location>
        <begin position="33"/>
        <end position="54"/>
    </location>
</feature>
<protein>
    <recommendedName>
        <fullName evidence="4">DUF3611 family protein</fullName>
    </recommendedName>
</protein>
<evidence type="ECO:0008006" key="4">
    <source>
        <dbReference type="Google" id="ProtNLM"/>
    </source>
</evidence>
<evidence type="ECO:0000313" key="2">
    <source>
        <dbReference type="EMBL" id="AFZ34781.1"/>
    </source>
</evidence>
<dbReference type="KEGG" id="scs:Sta7437_1211"/>
<feature type="transmembrane region" description="Helical" evidence="1">
    <location>
        <begin position="174"/>
        <end position="192"/>
    </location>
</feature>
<gene>
    <name evidence="2" type="ordered locus">Sta7437_1211</name>
</gene>
<dbReference type="InterPro" id="IPR022051">
    <property type="entry name" value="DUF3611"/>
</dbReference>
<proteinExistence type="predicted"/>
<dbReference type="Pfam" id="PF12263">
    <property type="entry name" value="DUF3611"/>
    <property type="match status" value="1"/>
</dbReference>
<evidence type="ECO:0000256" key="1">
    <source>
        <dbReference type="SAM" id="Phobius"/>
    </source>
</evidence>
<dbReference type="HOGENOM" id="CLU_083138_1_1_3"/>
<dbReference type="PANTHER" id="PTHR34548:SF2">
    <property type="entry name" value="PROTEIN TIC 21, CHLOROPLASTIC"/>
    <property type="match status" value="1"/>
</dbReference>
<feature type="transmembrane region" description="Helical" evidence="1">
    <location>
        <begin position="66"/>
        <end position="86"/>
    </location>
</feature>
<dbReference type="PANTHER" id="PTHR34548">
    <property type="entry name" value="PROTEIN TIC 21, CHLOROPLASTIC"/>
    <property type="match status" value="1"/>
</dbReference>
<name>K9XRU9_STAC7</name>
<dbReference type="RefSeq" id="WP_015192454.1">
    <property type="nucleotide sequence ID" value="NC_019748.1"/>
</dbReference>
<reference evidence="3" key="1">
    <citation type="journal article" date="2013" name="Proc. Natl. Acad. Sci. U.S.A.">
        <title>Improving the coverage of the cyanobacterial phylum using diversity-driven genome sequencing.</title>
        <authorList>
            <person name="Shih P.M."/>
            <person name="Wu D."/>
            <person name="Latifi A."/>
            <person name="Axen S.D."/>
            <person name="Fewer D.P."/>
            <person name="Talla E."/>
            <person name="Calteau A."/>
            <person name="Cai F."/>
            <person name="Tandeau de Marsac N."/>
            <person name="Rippka R."/>
            <person name="Herdman M."/>
            <person name="Sivonen K."/>
            <person name="Coursin T."/>
            <person name="Laurent T."/>
            <person name="Goodwin L."/>
            <person name="Nolan M."/>
            <person name="Davenport K.W."/>
            <person name="Han C.S."/>
            <person name="Rubin E.M."/>
            <person name="Eisen J.A."/>
            <person name="Woyke T."/>
            <person name="Gugger M."/>
            <person name="Kerfeld C.A."/>
        </authorList>
    </citation>
    <scope>NUCLEOTIDE SEQUENCE [LARGE SCALE GENOMIC DNA]</scope>
    <source>
        <strain evidence="3">ATCC 29371 / PCC 7437</strain>
    </source>
</reference>
<organism evidence="2 3">
    <name type="scientific">Stanieria cyanosphaera (strain ATCC 29371 / PCC 7437)</name>
    <dbReference type="NCBI Taxonomy" id="111780"/>
    <lineage>
        <taxon>Bacteria</taxon>
        <taxon>Bacillati</taxon>
        <taxon>Cyanobacteriota</taxon>
        <taxon>Cyanophyceae</taxon>
        <taxon>Pleurocapsales</taxon>
        <taxon>Dermocarpellaceae</taxon>
        <taxon>Stanieria</taxon>
    </lineage>
</organism>
<evidence type="ECO:0000313" key="3">
    <source>
        <dbReference type="Proteomes" id="UP000010473"/>
    </source>
</evidence>
<dbReference type="eggNOG" id="COG3038">
    <property type="taxonomic scope" value="Bacteria"/>
</dbReference>
<keyword evidence="1" id="KW-0812">Transmembrane</keyword>
<dbReference type="AlphaFoldDB" id="K9XRU9"/>